<accession>A0ABU6Y8C2</accession>
<evidence type="ECO:0000313" key="1">
    <source>
        <dbReference type="EMBL" id="MED6205535.1"/>
    </source>
</evidence>
<keyword evidence="2" id="KW-1185">Reference proteome</keyword>
<dbReference type="Proteomes" id="UP001341840">
    <property type="component" value="Unassembled WGS sequence"/>
</dbReference>
<sequence length="240" mass="27664">MASKFLAFRNVEIDDRDEDALARRPESATRIERSYSIRLLRQRGGEIDKENGIWPRDRNSTLMSLSTCEGLRHRNHESMVCQSSGLRLWWHRQKPKLVTKFLKRRHRESLGEDISNLFRGRYMNDFDLFLHYSFSDEINVELKVFCSLVQDGVVGKVYSRQVVAEHCRRAWTWLTELLKQVLDPLDLCKSRGKGSIFSFGRASADGMLLRALLGYKICTVEDTITDGGAPVIKITGPIRV</sequence>
<organism evidence="1 2">
    <name type="scientific">Stylosanthes scabra</name>
    <dbReference type="NCBI Taxonomy" id="79078"/>
    <lineage>
        <taxon>Eukaryota</taxon>
        <taxon>Viridiplantae</taxon>
        <taxon>Streptophyta</taxon>
        <taxon>Embryophyta</taxon>
        <taxon>Tracheophyta</taxon>
        <taxon>Spermatophyta</taxon>
        <taxon>Magnoliopsida</taxon>
        <taxon>eudicotyledons</taxon>
        <taxon>Gunneridae</taxon>
        <taxon>Pentapetalae</taxon>
        <taxon>rosids</taxon>
        <taxon>fabids</taxon>
        <taxon>Fabales</taxon>
        <taxon>Fabaceae</taxon>
        <taxon>Papilionoideae</taxon>
        <taxon>50 kb inversion clade</taxon>
        <taxon>dalbergioids sensu lato</taxon>
        <taxon>Dalbergieae</taxon>
        <taxon>Pterocarpus clade</taxon>
        <taxon>Stylosanthes</taxon>
    </lineage>
</organism>
<name>A0ABU6Y8C2_9FABA</name>
<proteinExistence type="predicted"/>
<gene>
    <name evidence="1" type="ORF">PIB30_018523</name>
</gene>
<protein>
    <submittedName>
        <fullName evidence="1">Uncharacterized protein</fullName>
    </submittedName>
</protein>
<evidence type="ECO:0000313" key="2">
    <source>
        <dbReference type="Proteomes" id="UP001341840"/>
    </source>
</evidence>
<reference evidence="1 2" key="1">
    <citation type="journal article" date="2023" name="Plants (Basel)">
        <title>Bridging the Gap: Combining Genomics and Transcriptomics Approaches to Understand Stylosanthes scabra, an Orphan Legume from the Brazilian Caatinga.</title>
        <authorList>
            <person name="Ferreira-Neto J.R.C."/>
            <person name="da Silva M.D."/>
            <person name="Binneck E."/>
            <person name="de Melo N.F."/>
            <person name="da Silva R.H."/>
            <person name="de Melo A.L.T.M."/>
            <person name="Pandolfi V."/>
            <person name="Bustamante F.O."/>
            <person name="Brasileiro-Vidal A.C."/>
            <person name="Benko-Iseppon A.M."/>
        </authorList>
    </citation>
    <scope>NUCLEOTIDE SEQUENCE [LARGE SCALE GENOMIC DNA]</scope>
    <source>
        <tissue evidence="1">Leaves</tissue>
    </source>
</reference>
<dbReference type="EMBL" id="JASCZI010241711">
    <property type="protein sequence ID" value="MED6205535.1"/>
    <property type="molecule type" value="Genomic_DNA"/>
</dbReference>
<comment type="caution">
    <text evidence="1">The sequence shown here is derived from an EMBL/GenBank/DDBJ whole genome shotgun (WGS) entry which is preliminary data.</text>
</comment>